<evidence type="ECO:0000313" key="14">
    <source>
        <dbReference type="Proteomes" id="UP001234581"/>
    </source>
</evidence>
<comment type="domain">
    <text evidence="10">The DHHC domain is required for palmitoyltransferase activity.</text>
</comment>
<evidence type="ECO:0000256" key="11">
    <source>
        <dbReference type="SAM" id="MobiDB-lite"/>
    </source>
</evidence>
<keyword evidence="8 10" id="KW-0012">Acyltransferase</keyword>
<feature type="transmembrane region" description="Helical" evidence="10">
    <location>
        <begin position="58"/>
        <end position="80"/>
    </location>
</feature>
<accession>A0AAD7VAB8</accession>
<evidence type="ECO:0000256" key="3">
    <source>
        <dbReference type="ARBA" id="ARBA00022692"/>
    </source>
</evidence>
<evidence type="ECO:0000256" key="4">
    <source>
        <dbReference type="ARBA" id="ARBA00022989"/>
    </source>
</evidence>
<feature type="region of interest" description="Disordered" evidence="11">
    <location>
        <begin position="110"/>
        <end position="130"/>
    </location>
</feature>
<dbReference type="AlphaFoldDB" id="A0AAD7VAB8"/>
<keyword evidence="14" id="KW-1185">Reference proteome</keyword>
<gene>
    <name evidence="13" type="ORF">O0I10_003103</name>
</gene>
<evidence type="ECO:0000256" key="2">
    <source>
        <dbReference type="ARBA" id="ARBA00022679"/>
    </source>
</evidence>
<dbReference type="PANTHER" id="PTHR12246">
    <property type="entry name" value="PALMITOYLTRANSFERASE ZDHHC16"/>
    <property type="match status" value="1"/>
</dbReference>
<evidence type="ECO:0000256" key="7">
    <source>
        <dbReference type="ARBA" id="ARBA00023288"/>
    </source>
</evidence>
<dbReference type="InterPro" id="IPR001594">
    <property type="entry name" value="Palmitoyltrfase_DHHC"/>
</dbReference>
<evidence type="ECO:0000256" key="9">
    <source>
        <dbReference type="ARBA" id="ARBA00048048"/>
    </source>
</evidence>
<dbReference type="GO" id="GO:0019706">
    <property type="term" value="F:protein-cysteine S-palmitoyltransferase activity"/>
    <property type="evidence" value="ECO:0007669"/>
    <property type="project" value="UniProtKB-EC"/>
</dbReference>
<protein>
    <recommendedName>
        <fullName evidence="10">Palmitoyltransferase</fullName>
        <ecNumber evidence="10">2.3.1.225</ecNumber>
    </recommendedName>
</protein>
<comment type="subcellular location">
    <subcellularLocation>
        <location evidence="1">Membrane</location>
        <topology evidence="1">Multi-pass membrane protein</topology>
    </subcellularLocation>
</comment>
<comment type="caution">
    <text evidence="13">The sequence shown here is derived from an EMBL/GenBank/DDBJ whole genome shotgun (WGS) entry which is preliminary data.</text>
</comment>
<name>A0AAD7VAB8_9FUNG</name>
<evidence type="ECO:0000313" key="13">
    <source>
        <dbReference type="EMBL" id="KAJ8661351.1"/>
    </source>
</evidence>
<dbReference type="Proteomes" id="UP001234581">
    <property type="component" value="Unassembled WGS sequence"/>
</dbReference>
<dbReference type="GeneID" id="83210516"/>
<feature type="transmembrane region" description="Helical" evidence="10">
    <location>
        <begin position="27"/>
        <end position="46"/>
    </location>
</feature>
<keyword evidence="4 10" id="KW-1133">Transmembrane helix</keyword>
<dbReference type="Pfam" id="PF01529">
    <property type="entry name" value="DHHC"/>
    <property type="match status" value="1"/>
</dbReference>
<dbReference type="InterPro" id="IPR039859">
    <property type="entry name" value="PFA4/ZDH16/20/ERF2-like"/>
</dbReference>
<keyword evidence="7" id="KW-0449">Lipoprotein</keyword>
<feature type="transmembrane region" description="Helical" evidence="10">
    <location>
        <begin position="223"/>
        <end position="243"/>
    </location>
</feature>
<feature type="compositionally biased region" description="Acidic residues" evidence="11">
    <location>
        <begin position="115"/>
        <end position="128"/>
    </location>
</feature>
<proteinExistence type="inferred from homology"/>
<sequence>MSSNALKYQGCLSIAGIRHNCLRGIQAAPVILLWLVFGWCFWAYLIRLCGGLLHDGHLAQGILYIVFFQPLFILCIWSFWKVTNTPPGRPADIIRDQDLDDREDVQLLNHQQPQPEDDAQQEGDEEEGGVSRTSVAILDVGAANESRVSLARASTSNDAAVNMRNVYPLITVKRSGAKRFCKKCQIEKFDRTHHCRICKSCTLKMDHHCPWVNNCVGFFNYKFFYLFILYASLLCLYVFLTTLPPTIDMVNGPMSIFGLDFNWPLLLFISGIFGLFLLPFTIFHTRQIVKNRTTIETYEKANFKMGRSRNGRVDIMRNRHFNPWDLGYKQNFKQVMGDNPMAWFLPMGRPQGQGNYFPINEYAYNTLSTEPDDQFETF</sequence>
<keyword evidence="2 10" id="KW-0808">Transferase</keyword>
<dbReference type="GO" id="GO:0016020">
    <property type="term" value="C:membrane"/>
    <property type="evidence" value="ECO:0007669"/>
    <property type="project" value="UniProtKB-SubCell"/>
</dbReference>
<evidence type="ECO:0000256" key="6">
    <source>
        <dbReference type="ARBA" id="ARBA00023139"/>
    </source>
</evidence>
<comment type="catalytic activity">
    <reaction evidence="9 10">
        <text>L-cysteinyl-[protein] + hexadecanoyl-CoA = S-hexadecanoyl-L-cysteinyl-[protein] + CoA</text>
        <dbReference type="Rhea" id="RHEA:36683"/>
        <dbReference type="Rhea" id="RHEA-COMP:10131"/>
        <dbReference type="Rhea" id="RHEA-COMP:11032"/>
        <dbReference type="ChEBI" id="CHEBI:29950"/>
        <dbReference type="ChEBI" id="CHEBI:57287"/>
        <dbReference type="ChEBI" id="CHEBI:57379"/>
        <dbReference type="ChEBI" id="CHEBI:74151"/>
        <dbReference type="EC" id="2.3.1.225"/>
    </reaction>
</comment>
<evidence type="ECO:0000256" key="8">
    <source>
        <dbReference type="ARBA" id="ARBA00023315"/>
    </source>
</evidence>
<keyword evidence="5 10" id="KW-0472">Membrane</keyword>
<keyword evidence="3 10" id="KW-0812">Transmembrane</keyword>
<evidence type="ECO:0000256" key="10">
    <source>
        <dbReference type="RuleBase" id="RU079119"/>
    </source>
</evidence>
<evidence type="ECO:0000256" key="1">
    <source>
        <dbReference type="ARBA" id="ARBA00004141"/>
    </source>
</evidence>
<feature type="domain" description="Palmitoyltransferase DHHC" evidence="12">
    <location>
        <begin position="177"/>
        <end position="300"/>
    </location>
</feature>
<comment type="similarity">
    <text evidence="10">Belongs to the DHHC palmitoyltransferase family.</text>
</comment>
<dbReference type="EC" id="2.3.1.225" evidence="10"/>
<dbReference type="PROSITE" id="PS50216">
    <property type="entry name" value="DHHC"/>
    <property type="match status" value="1"/>
</dbReference>
<evidence type="ECO:0000259" key="12">
    <source>
        <dbReference type="Pfam" id="PF01529"/>
    </source>
</evidence>
<evidence type="ECO:0000256" key="5">
    <source>
        <dbReference type="ARBA" id="ARBA00023136"/>
    </source>
</evidence>
<dbReference type="RefSeq" id="XP_058346264.1">
    <property type="nucleotide sequence ID" value="XM_058483175.1"/>
</dbReference>
<feature type="transmembrane region" description="Helical" evidence="10">
    <location>
        <begin position="263"/>
        <end position="283"/>
    </location>
</feature>
<dbReference type="EMBL" id="JARTCD010000009">
    <property type="protein sequence ID" value="KAJ8661351.1"/>
    <property type="molecule type" value="Genomic_DNA"/>
</dbReference>
<organism evidence="13 14">
    <name type="scientific">Lichtheimia ornata</name>
    <dbReference type="NCBI Taxonomy" id="688661"/>
    <lineage>
        <taxon>Eukaryota</taxon>
        <taxon>Fungi</taxon>
        <taxon>Fungi incertae sedis</taxon>
        <taxon>Mucoromycota</taxon>
        <taxon>Mucoromycotina</taxon>
        <taxon>Mucoromycetes</taxon>
        <taxon>Mucorales</taxon>
        <taxon>Lichtheimiaceae</taxon>
        <taxon>Lichtheimia</taxon>
    </lineage>
</organism>
<reference evidence="13 14" key="1">
    <citation type="submission" date="2023-03" db="EMBL/GenBank/DDBJ databases">
        <title>Genome sequence of Lichtheimia ornata CBS 291.66.</title>
        <authorList>
            <person name="Mohabir J.T."/>
            <person name="Shea T.P."/>
            <person name="Kurbessoian T."/>
            <person name="Berby B."/>
            <person name="Fontaine J."/>
            <person name="Livny J."/>
            <person name="Gnirke A."/>
            <person name="Stajich J.E."/>
            <person name="Cuomo C.A."/>
        </authorList>
    </citation>
    <scope>NUCLEOTIDE SEQUENCE [LARGE SCALE GENOMIC DNA]</scope>
    <source>
        <strain evidence="13">CBS 291.66</strain>
    </source>
</reference>
<keyword evidence="6" id="KW-0564">Palmitate</keyword>